<dbReference type="Proteomes" id="UP001600888">
    <property type="component" value="Unassembled WGS sequence"/>
</dbReference>
<reference evidence="3 4" key="1">
    <citation type="submission" date="2024-03" db="EMBL/GenBank/DDBJ databases">
        <title>A high-quality draft genome sequence of Diaporthe vaccinii, a causative agent of upright dieback and viscid rot disease in cranberry plants.</title>
        <authorList>
            <person name="Sarrasin M."/>
            <person name="Lang B.F."/>
            <person name="Burger G."/>
        </authorList>
    </citation>
    <scope>NUCLEOTIDE SEQUENCE [LARGE SCALE GENOMIC DNA]</scope>
    <source>
        <strain evidence="3 4">IS7</strain>
    </source>
</reference>
<evidence type="ECO:0000313" key="3">
    <source>
        <dbReference type="EMBL" id="KAL2290754.1"/>
    </source>
</evidence>
<dbReference type="PANTHER" id="PTHR12480:SF21">
    <property type="entry name" value="JMJC DOMAIN-CONTAINING PROTEIN 8"/>
    <property type="match status" value="1"/>
</dbReference>
<feature type="domain" description="F-box" evidence="1">
    <location>
        <begin position="71"/>
        <end position="117"/>
    </location>
</feature>
<protein>
    <submittedName>
        <fullName evidence="3">Uncharacterized protein</fullName>
    </submittedName>
</protein>
<dbReference type="Pfam" id="PF13621">
    <property type="entry name" value="Cupin_8"/>
    <property type="match status" value="1"/>
</dbReference>
<organism evidence="3 4">
    <name type="scientific">Diaporthe vaccinii</name>
    <dbReference type="NCBI Taxonomy" id="105482"/>
    <lineage>
        <taxon>Eukaryota</taxon>
        <taxon>Fungi</taxon>
        <taxon>Dikarya</taxon>
        <taxon>Ascomycota</taxon>
        <taxon>Pezizomycotina</taxon>
        <taxon>Sordariomycetes</taxon>
        <taxon>Sordariomycetidae</taxon>
        <taxon>Diaporthales</taxon>
        <taxon>Diaporthaceae</taxon>
        <taxon>Diaporthe</taxon>
        <taxon>Diaporthe eres species complex</taxon>
    </lineage>
</organism>
<dbReference type="PROSITE" id="PS50181">
    <property type="entry name" value="FBOX"/>
    <property type="match status" value="1"/>
</dbReference>
<dbReference type="PROSITE" id="PS51184">
    <property type="entry name" value="JMJC"/>
    <property type="match status" value="1"/>
</dbReference>
<dbReference type="SUPFAM" id="SSF51197">
    <property type="entry name" value="Clavaminate synthase-like"/>
    <property type="match status" value="1"/>
</dbReference>
<gene>
    <name evidence="3" type="ORF">FJTKL_14742</name>
</gene>
<dbReference type="InterPro" id="IPR001810">
    <property type="entry name" value="F-box_dom"/>
</dbReference>
<dbReference type="InterPro" id="IPR036047">
    <property type="entry name" value="F-box-like_dom_sf"/>
</dbReference>
<name>A0ABR4F7X7_9PEZI</name>
<dbReference type="Pfam" id="PF12937">
    <property type="entry name" value="F-box-like"/>
    <property type="match status" value="1"/>
</dbReference>
<dbReference type="SMART" id="SM00558">
    <property type="entry name" value="JmjC"/>
    <property type="match status" value="1"/>
</dbReference>
<dbReference type="SUPFAM" id="SSF81383">
    <property type="entry name" value="F-box domain"/>
    <property type="match status" value="1"/>
</dbReference>
<evidence type="ECO:0000313" key="4">
    <source>
        <dbReference type="Proteomes" id="UP001600888"/>
    </source>
</evidence>
<dbReference type="Gene3D" id="1.20.1280.50">
    <property type="match status" value="1"/>
</dbReference>
<dbReference type="Gene3D" id="2.60.120.650">
    <property type="entry name" value="Cupin"/>
    <property type="match status" value="1"/>
</dbReference>
<accession>A0ABR4F7X7</accession>
<proteinExistence type="predicted"/>
<evidence type="ECO:0000259" key="2">
    <source>
        <dbReference type="PROSITE" id="PS51184"/>
    </source>
</evidence>
<dbReference type="InterPro" id="IPR041667">
    <property type="entry name" value="Cupin_8"/>
</dbReference>
<dbReference type="EMBL" id="JBAWTH010000008">
    <property type="protein sequence ID" value="KAL2290754.1"/>
    <property type="molecule type" value="Genomic_DNA"/>
</dbReference>
<dbReference type="InterPro" id="IPR050910">
    <property type="entry name" value="JMJD6_ArgDemeth/LysHydrox"/>
</dbReference>
<dbReference type="PANTHER" id="PTHR12480">
    <property type="entry name" value="ARGININE DEMETHYLASE AND LYSYL-HYDROXYLASE JMJD"/>
    <property type="match status" value="1"/>
</dbReference>
<dbReference type="InterPro" id="IPR003347">
    <property type="entry name" value="JmjC_dom"/>
</dbReference>
<comment type="caution">
    <text evidence="3">The sequence shown here is derived from an EMBL/GenBank/DDBJ whole genome shotgun (WGS) entry which is preliminary data.</text>
</comment>
<feature type="domain" description="JmjC" evidence="2">
    <location>
        <begin position="272"/>
        <end position="431"/>
    </location>
</feature>
<keyword evidence="4" id="KW-1185">Reference proteome</keyword>
<evidence type="ECO:0000259" key="1">
    <source>
        <dbReference type="PROSITE" id="PS50181"/>
    </source>
</evidence>
<sequence length="510" mass="57957">MLLKAAPAPGHQEDIVLRNHNGLGVTADGLGAGRMDEQHASVESRIPSHPLGIKPLGNQYLSSTANARGSIGRLQVLPDEVLAQLFEYFGQQSLRKLGYTCKFLFAFCHADDLWKALFLESHEEKRRLFQWKGTWRSTLLELSPDQEVKIDCRNVFSDVLHRPFVCSKVPLGRFCSRIPSANEIKRLPDMTYEEFADKWSDRPFILTDCIRSWPACKEWNINQLSRMYAGVEFRAEAVDWPFSTYCQYMCNNQDESPLYLFDKRFAEKMDVSIGKVEGAAYWKPDCFGPDLFEVLDSERPAHRWLIVGPARSGSTFHKDPNGTSAWNAVLQGAKYWIMFPPSVEVPGVFVSADQSEVTSPLSIAEWLLEFHEEARKLPECIEGICREGEILHVPSGWWHLVVNLESGIALTQNFVPKSHLAVVLEFLKDKPDQVTGFKRDVADPYSLFVDRLRAQFPELLDAALIEMEQRHSKKKRKWDEAIAVEETEQTSRSGGFSFGFGFGGDDEEIP</sequence>